<name>A0ABQ9ZVV1_9CRUS</name>
<dbReference type="Proteomes" id="UP001234178">
    <property type="component" value="Unassembled WGS sequence"/>
</dbReference>
<gene>
    <name evidence="1" type="ORF">OUZ56_031877</name>
</gene>
<dbReference type="EMBL" id="JAOYFB010000005">
    <property type="protein sequence ID" value="KAK4016916.1"/>
    <property type="molecule type" value="Genomic_DNA"/>
</dbReference>
<protein>
    <submittedName>
        <fullName evidence="1">Uncharacterized protein</fullName>
    </submittedName>
</protein>
<keyword evidence="2" id="KW-1185">Reference proteome</keyword>
<sequence length="150" mass="17029">MNELCAFLNHEGGLLTDALSLLNSEKGERDSWWSAWAVVVVAVVNATIDTEEEKTCLLTRGNLLITRPSSGFQLVFESLQQRNPDVCYIRRTEKGCRTSRDLLVKEIPDGFTTLERWGDWTIKGSLLFSTRERCKELGTFDFVVIVERGI</sequence>
<organism evidence="1 2">
    <name type="scientific">Daphnia magna</name>
    <dbReference type="NCBI Taxonomy" id="35525"/>
    <lineage>
        <taxon>Eukaryota</taxon>
        <taxon>Metazoa</taxon>
        <taxon>Ecdysozoa</taxon>
        <taxon>Arthropoda</taxon>
        <taxon>Crustacea</taxon>
        <taxon>Branchiopoda</taxon>
        <taxon>Diplostraca</taxon>
        <taxon>Cladocera</taxon>
        <taxon>Anomopoda</taxon>
        <taxon>Daphniidae</taxon>
        <taxon>Daphnia</taxon>
    </lineage>
</organism>
<evidence type="ECO:0000313" key="2">
    <source>
        <dbReference type="Proteomes" id="UP001234178"/>
    </source>
</evidence>
<reference evidence="1 2" key="1">
    <citation type="journal article" date="2023" name="Nucleic Acids Res.">
        <title>The hologenome of Daphnia magna reveals possible DNA methylation and microbiome-mediated evolution of the host genome.</title>
        <authorList>
            <person name="Chaturvedi A."/>
            <person name="Li X."/>
            <person name="Dhandapani V."/>
            <person name="Marshall H."/>
            <person name="Kissane S."/>
            <person name="Cuenca-Cambronero M."/>
            <person name="Asole G."/>
            <person name="Calvet F."/>
            <person name="Ruiz-Romero M."/>
            <person name="Marangio P."/>
            <person name="Guigo R."/>
            <person name="Rago D."/>
            <person name="Mirbahai L."/>
            <person name="Eastwood N."/>
            <person name="Colbourne J.K."/>
            <person name="Zhou J."/>
            <person name="Mallon E."/>
            <person name="Orsini L."/>
        </authorList>
    </citation>
    <scope>NUCLEOTIDE SEQUENCE [LARGE SCALE GENOMIC DNA]</scope>
    <source>
        <strain evidence="1">LRV0_1</strain>
    </source>
</reference>
<evidence type="ECO:0000313" key="1">
    <source>
        <dbReference type="EMBL" id="KAK4016916.1"/>
    </source>
</evidence>
<proteinExistence type="predicted"/>
<accession>A0ABQ9ZVV1</accession>
<comment type="caution">
    <text evidence="1">The sequence shown here is derived from an EMBL/GenBank/DDBJ whole genome shotgun (WGS) entry which is preliminary data.</text>
</comment>